<accession>H5SNX3</accession>
<keyword evidence="1" id="KW-1133">Transmembrane helix</keyword>
<dbReference type="SUPFAM" id="SSF53955">
    <property type="entry name" value="Lysozyme-like"/>
    <property type="match status" value="1"/>
</dbReference>
<proteinExistence type="predicted"/>
<sequence>MLLFPIRWLLRQVLGLGVTFLVVMLGALWALKWVPFPPLAVVKGFFSGQSVRWSWTSAEDQPVLLRRGIEAYSERPTHQKKTSLAERTAQQLLYWGEDTPGSAWMGLLLEVLWDKETLLTFYLNSLRFEGEKGEAIYGVGAASQYLYNKPLRDLSAEEIAELTVRQDWPYLAKPLPPPLAQQGYRLIGRLASLESAHAP</sequence>
<dbReference type="InterPro" id="IPR036950">
    <property type="entry name" value="PBP_transglycosylase"/>
</dbReference>
<organism evidence="3">
    <name type="scientific">uncultured Bacteroidota bacterium</name>
    <dbReference type="NCBI Taxonomy" id="152509"/>
    <lineage>
        <taxon>Bacteria</taxon>
        <taxon>Pseudomonadati</taxon>
        <taxon>Bacteroidota</taxon>
        <taxon>environmental samples</taxon>
    </lineage>
</organism>
<dbReference type="AlphaFoldDB" id="H5SNX3"/>
<dbReference type="Gene3D" id="1.10.3810.10">
    <property type="entry name" value="Biosynthetic peptidoglycan transglycosylase-like"/>
    <property type="match status" value="1"/>
</dbReference>
<name>H5SNX3_9BACT</name>
<reference evidence="3" key="2">
    <citation type="journal article" date="2012" name="PLoS ONE">
        <title>A Deeply Branching Thermophilic Bacterium with an Ancient Acetyl-CoA Pathway Dominates a Subsurface Ecosystem.</title>
        <authorList>
            <person name="Takami H."/>
            <person name="Noguchi H."/>
            <person name="Takaki Y."/>
            <person name="Uchiyama I."/>
            <person name="Toyoda A."/>
            <person name="Nishi S."/>
            <person name="Chee G.-J."/>
            <person name="Arai W."/>
            <person name="Nunoura T."/>
            <person name="Itoh T."/>
            <person name="Hattori M."/>
            <person name="Takai K."/>
        </authorList>
    </citation>
    <scope>NUCLEOTIDE SEQUENCE</scope>
</reference>
<keyword evidence="1" id="KW-0472">Membrane</keyword>
<evidence type="ECO:0000313" key="3">
    <source>
        <dbReference type="EMBL" id="BAL57859.1"/>
    </source>
</evidence>
<dbReference type="EMBL" id="AP011785">
    <property type="protein sequence ID" value="BAL57859.1"/>
    <property type="molecule type" value="Genomic_DNA"/>
</dbReference>
<evidence type="ECO:0000259" key="2">
    <source>
        <dbReference type="Pfam" id="PF00912"/>
    </source>
</evidence>
<keyword evidence="1" id="KW-0812">Transmembrane</keyword>
<gene>
    <name evidence="3" type="ORF">HGMM_F52E02C42</name>
</gene>
<feature type="domain" description="Glycosyl transferase family 51" evidence="2">
    <location>
        <begin position="103"/>
        <end position="174"/>
    </location>
</feature>
<evidence type="ECO:0000256" key="1">
    <source>
        <dbReference type="SAM" id="Phobius"/>
    </source>
</evidence>
<dbReference type="InterPro" id="IPR001264">
    <property type="entry name" value="Glyco_trans_51"/>
</dbReference>
<reference evidence="3" key="1">
    <citation type="journal article" date="2005" name="Environ. Microbiol.">
        <title>Genetic and functional properties of uncultivated thermophilic crenarchaeotes from a subsurface gold mine as revealed by analysis of genome fragments.</title>
        <authorList>
            <person name="Nunoura T."/>
            <person name="Hirayama H."/>
            <person name="Takami H."/>
            <person name="Oida H."/>
            <person name="Nishi S."/>
            <person name="Shimamura S."/>
            <person name="Suzuki Y."/>
            <person name="Inagaki F."/>
            <person name="Takai K."/>
            <person name="Nealson K.H."/>
            <person name="Horikoshi K."/>
        </authorList>
    </citation>
    <scope>NUCLEOTIDE SEQUENCE</scope>
</reference>
<feature type="transmembrane region" description="Helical" evidence="1">
    <location>
        <begin position="12"/>
        <end position="31"/>
    </location>
</feature>
<dbReference type="Pfam" id="PF00912">
    <property type="entry name" value="Transgly"/>
    <property type="match status" value="1"/>
</dbReference>
<protein>
    <submittedName>
        <fullName evidence="3">Monofunctional biosynthetic peptidoglycan transglycosylase</fullName>
    </submittedName>
</protein>
<dbReference type="InterPro" id="IPR023346">
    <property type="entry name" value="Lysozyme-like_dom_sf"/>
</dbReference>